<organism evidence="2 3">
    <name type="scientific">Riccia sorocarpa</name>
    <dbReference type="NCBI Taxonomy" id="122646"/>
    <lineage>
        <taxon>Eukaryota</taxon>
        <taxon>Viridiplantae</taxon>
        <taxon>Streptophyta</taxon>
        <taxon>Embryophyta</taxon>
        <taxon>Marchantiophyta</taxon>
        <taxon>Marchantiopsida</taxon>
        <taxon>Marchantiidae</taxon>
        <taxon>Marchantiales</taxon>
        <taxon>Ricciaceae</taxon>
        <taxon>Riccia</taxon>
    </lineage>
</organism>
<dbReference type="Proteomes" id="UP001633002">
    <property type="component" value="Unassembled WGS sequence"/>
</dbReference>
<accession>A0ABD3HML7</accession>
<comment type="caution">
    <text evidence="2">The sequence shown here is derived from an EMBL/GenBank/DDBJ whole genome shotgun (WGS) entry which is preliminary data.</text>
</comment>
<sequence length="267" mass="29479">MDPLSSHVISNAARRTMWRSSQMGTEIDRGPALAANTMRRNSLPPGTSDDTASPGQPKVLHRAVDVSLQAKNKIGPSTESLLKGKDQECLDKKRARFDRLHEETYHQKQYPELDFNVPLTVEKTAEIRDTFQFLRKTQPQPTAHDPQKRKEADDLLAEIQRLKTDAEKRADKGLAVPADEGVPMDIQESQKDKRKREQQEKIAIQGTPEGHKPGEVGEPGASSIGTKINPNSVAGTGGETPRVLSGRSQRHAVEESPSGVGEPLLYR</sequence>
<evidence type="ECO:0000313" key="3">
    <source>
        <dbReference type="Proteomes" id="UP001633002"/>
    </source>
</evidence>
<feature type="compositionally biased region" description="Polar residues" evidence="1">
    <location>
        <begin position="38"/>
        <end position="54"/>
    </location>
</feature>
<feature type="region of interest" description="Disordered" evidence="1">
    <location>
        <begin position="163"/>
        <end position="267"/>
    </location>
</feature>
<proteinExistence type="predicted"/>
<protein>
    <submittedName>
        <fullName evidence="2">Uncharacterized protein</fullName>
    </submittedName>
</protein>
<feature type="compositionally biased region" description="Basic and acidic residues" evidence="1">
    <location>
        <begin position="163"/>
        <end position="172"/>
    </location>
</feature>
<feature type="region of interest" description="Disordered" evidence="1">
    <location>
        <begin position="1"/>
        <end position="58"/>
    </location>
</feature>
<feature type="compositionally biased region" description="Polar residues" evidence="1">
    <location>
        <begin position="223"/>
        <end position="234"/>
    </location>
</feature>
<feature type="compositionally biased region" description="Basic and acidic residues" evidence="1">
    <location>
        <begin position="188"/>
        <end position="200"/>
    </location>
</feature>
<dbReference type="EMBL" id="JBJQOH010000003">
    <property type="protein sequence ID" value="KAL3691807.1"/>
    <property type="molecule type" value="Genomic_DNA"/>
</dbReference>
<gene>
    <name evidence="2" type="ORF">R1sor_005458</name>
</gene>
<name>A0ABD3HML7_9MARC</name>
<keyword evidence="3" id="KW-1185">Reference proteome</keyword>
<evidence type="ECO:0000313" key="2">
    <source>
        <dbReference type="EMBL" id="KAL3691807.1"/>
    </source>
</evidence>
<evidence type="ECO:0000256" key="1">
    <source>
        <dbReference type="SAM" id="MobiDB-lite"/>
    </source>
</evidence>
<reference evidence="2 3" key="1">
    <citation type="submission" date="2024-09" db="EMBL/GenBank/DDBJ databases">
        <title>Chromosome-scale assembly of Riccia sorocarpa.</title>
        <authorList>
            <person name="Paukszto L."/>
        </authorList>
    </citation>
    <scope>NUCLEOTIDE SEQUENCE [LARGE SCALE GENOMIC DNA]</scope>
    <source>
        <strain evidence="2">LP-2024</strain>
        <tissue evidence="2">Aerial parts of the thallus</tissue>
    </source>
</reference>
<dbReference type="AlphaFoldDB" id="A0ABD3HML7"/>